<evidence type="ECO:0000313" key="1">
    <source>
        <dbReference type="EMBL" id="MFD1038961.1"/>
    </source>
</evidence>
<dbReference type="EMBL" id="JBHTKJ010000028">
    <property type="protein sequence ID" value="MFD1038961.1"/>
    <property type="molecule type" value="Genomic_DNA"/>
</dbReference>
<reference evidence="2" key="1">
    <citation type="journal article" date="2019" name="Int. J. Syst. Evol. Microbiol.">
        <title>The Global Catalogue of Microorganisms (GCM) 10K type strain sequencing project: providing services to taxonomists for standard genome sequencing and annotation.</title>
        <authorList>
            <consortium name="The Broad Institute Genomics Platform"/>
            <consortium name="The Broad Institute Genome Sequencing Center for Infectious Disease"/>
            <person name="Wu L."/>
            <person name="Ma J."/>
        </authorList>
    </citation>
    <scope>NUCLEOTIDE SEQUENCE [LARGE SCALE GENOMIC DNA]</scope>
    <source>
        <strain evidence="2">CCUG 56754</strain>
    </source>
</reference>
<dbReference type="RefSeq" id="WP_390362446.1">
    <property type="nucleotide sequence ID" value="NZ_JBHTKJ010000028.1"/>
</dbReference>
<sequence>MFLANGEIDERKGETMQNIYGKKQLMIPSVKELPEHFAPLLKRLLLRVV</sequence>
<comment type="caution">
    <text evidence="1">The sequence shown here is derived from an EMBL/GenBank/DDBJ whole genome shotgun (WGS) entry which is preliminary data.</text>
</comment>
<gene>
    <name evidence="1" type="ORF">ACFQ3N_11255</name>
</gene>
<protein>
    <submittedName>
        <fullName evidence="1">Uncharacterized protein</fullName>
    </submittedName>
</protein>
<accession>A0ABW3LKQ6</accession>
<organism evidence="1 2">
    <name type="scientific">Virgibacillus byunsanensis</name>
    <dbReference type="NCBI Taxonomy" id="570945"/>
    <lineage>
        <taxon>Bacteria</taxon>
        <taxon>Bacillati</taxon>
        <taxon>Bacillota</taxon>
        <taxon>Bacilli</taxon>
        <taxon>Bacillales</taxon>
        <taxon>Bacillaceae</taxon>
        <taxon>Virgibacillus</taxon>
    </lineage>
</organism>
<proteinExistence type="predicted"/>
<keyword evidence="2" id="KW-1185">Reference proteome</keyword>
<evidence type="ECO:0000313" key="2">
    <source>
        <dbReference type="Proteomes" id="UP001597040"/>
    </source>
</evidence>
<name>A0ABW3LKQ6_9BACI</name>
<dbReference type="Proteomes" id="UP001597040">
    <property type="component" value="Unassembled WGS sequence"/>
</dbReference>